<protein>
    <submittedName>
        <fullName evidence="1">Uncharacterized protein</fullName>
    </submittedName>
</protein>
<sequence length="328" mass="34836">MRKAEEHFEHGDVFSDSGDVANKRLNFEAEEGGLHGQGNRGHYVEGLRVSTRMHRHGHELRIVLSTLGLKLKQLDMDNLLNMDFEDFQAWLDAGGDYIRPAAVAPVVHPDGAGGDAGDHFVAPVAPPPVAPAVPVAPPPVAPAVPVVPPHVAPVAPVVPPHVAPVAPLEHPGGGGGDADDYIRPAAVAPLEHPGGGGGDAAVYLEDHAYAAALVPVAPAPAAPVVPVVPGPMVPLAPMVRMVPMAPMAPMVPMVHMTSRLCGRRTHMGLVWSHSWCFKIIGTDEDDSHPPRREHGNSAFNKDFRSLYFFKSLTFSSKLGNDTNLIVPR</sequence>
<proteinExistence type="predicted"/>
<reference evidence="2" key="1">
    <citation type="submission" date="2024-04" db="EMBL/GenBank/DDBJ databases">
        <title>Salinicola lusitanus LLJ914,a marine bacterium isolated from the Okinawa Trough.</title>
        <authorList>
            <person name="Li J."/>
        </authorList>
    </citation>
    <scope>NUCLEOTIDE SEQUENCE [LARGE SCALE GENOMIC DNA]</scope>
</reference>
<dbReference type="EMBL" id="JBBPFD010000020">
    <property type="protein sequence ID" value="KAK7884090.1"/>
    <property type="molecule type" value="Genomic_DNA"/>
</dbReference>
<dbReference type="AlphaFoldDB" id="A0AAW0N178"/>
<comment type="caution">
    <text evidence="1">The sequence shown here is derived from an EMBL/GenBank/DDBJ whole genome shotgun (WGS) entry which is preliminary data.</text>
</comment>
<keyword evidence="2" id="KW-1185">Reference proteome</keyword>
<gene>
    <name evidence="1" type="ORF">WMY93_027213</name>
</gene>
<accession>A0AAW0N178</accession>
<dbReference type="Proteomes" id="UP001460270">
    <property type="component" value="Unassembled WGS sequence"/>
</dbReference>
<name>A0AAW0N178_9GOBI</name>
<organism evidence="1 2">
    <name type="scientific">Mugilogobius chulae</name>
    <name type="common">yellowstripe goby</name>
    <dbReference type="NCBI Taxonomy" id="88201"/>
    <lineage>
        <taxon>Eukaryota</taxon>
        <taxon>Metazoa</taxon>
        <taxon>Chordata</taxon>
        <taxon>Craniata</taxon>
        <taxon>Vertebrata</taxon>
        <taxon>Euteleostomi</taxon>
        <taxon>Actinopterygii</taxon>
        <taxon>Neopterygii</taxon>
        <taxon>Teleostei</taxon>
        <taxon>Neoteleostei</taxon>
        <taxon>Acanthomorphata</taxon>
        <taxon>Gobiaria</taxon>
        <taxon>Gobiiformes</taxon>
        <taxon>Gobioidei</taxon>
        <taxon>Gobiidae</taxon>
        <taxon>Gobionellinae</taxon>
        <taxon>Mugilogobius</taxon>
    </lineage>
</organism>
<evidence type="ECO:0000313" key="2">
    <source>
        <dbReference type="Proteomes" id="UP001460270"/>
    </source>
</evidence>
<evidence type="ECO:0000313" key="1">
    <source>
        <dbReference type="EMBL" id="KAK7884090.1"/>
    </source>
</evidence>